<keyword evidence="1" id="KW-0315">Glutamine amidotransferase</keyword>
<dbReference type="GO" id="GO:1903600">
    <property type="term" value="C:glutaminase complex"/>
    <property type="evidence" value="ECO:0007669"/>
    <property type="project" value="TreeGrafter"/>
</dbReference>
<dbReference type="InterPro" id="IPR029062">
    <property type="entry name" value="Class_I_gatase-like"/>
</dbReference>
<dbReference type="GO" id="GO:0042823">
    <property type="term" value="P:pyridoxal phosphate biosynthetic process"/>
    <property type="evidence" value="ECO:0007669"/>
    <property type="project" value="InterPro"/>
</dbReference>
<sequence>MIAFTKTKTFIYKFPVIVSTLLLIPLLIIVLVNVNTTSHYIIFSLESEKFTQSKILNILSDLNNRVNKDNFKAYLTLEPLSIKDNTFPKGSLILYVNKDNKKLVLDFIKKHNIEKFLEISKINVPTLEIKPVKIAVLESGDTFYLYNSLNMLNFAYHKITPEDIKKNALDINNFDILIIPPGTSHTIAKNLGEIGGKKIREFIEKGGNYIGICAGAYLLLSDSTHGIESLKFLKDIETLNQKPWNIGMGVLKIKMKEHPITLGLNYEELPVIYINGPIIKNINPNYNIASYLPLSSPKDFLNNLPNLYELNKIITTGIALSHIPFKKGDIILFSFHPELNSLPGTSIKLSDPYNLRLLFNAIYFSINS</sequence>
<dbReference type="SUPFAM" id="SSF52317">
    <property type="entry name" value="Class I glutamine amidotransferase-like"/>
    <property type="match status" value="1"/>
</dbReference>
<dbReference type="InterPro" id="IPR019197">
    <property type="entry name" value="Biotin-prot_ligase_N"/>
</dbReference>
<protein>
    <recommendedName>
        <fullName evidence="3">Biotin-protein ligase N-terminal domain-containing protein</fullName>
    </recommendedName>
</protein>
<evidence type="ECO:0000256" key="1">
    <source>
        <dbReference type="ARBA" id="ARBA00022962"/>
    </source>
</evidence>
<feature type="transmembrane region" description="Helical" evidence="2">
    <location>
        <begin position="12"/>
        <end position="34"/>
    </location>
</feature>
<keyword evidence="2" id="KW-1133">Transmembrane helix</keyword>
<dbReference type="PANTHER" id="PTHR31559:SF0">
    <property type="entry name" value="PYRIDOXAL 5'-PHOSPHATE SYNTHASE SUBUNIT SNO1-RELATED"/>
    <property type="match status" value="1"/>
</dbReference>
<dbReference type="Pfam" id="PF09825">
    <property type="entry name" value="BPL_N"/>
    <property type="match status" value="1"/>
</dbReference>
<feature type="domain" description="Biotin-protein ligase N-terminal" evidence="3">
    <location>
        <begin position="153"/>
        <end position="218"/>
    </location>
</feature>
<dbReference type="InterPro" id="IPR002161">
    <property type="entry name" value="PdxT/SNO"/>
</dbReference>
<accession>A0A7V3ZH49</accession>
<gene>
    <name evidence="4" type="ORF">ENU78_00210</name>
</gene>
<dbReference type="PROSITE" id="PS51273">
    <property type="entry name" value="GATASE_TYPE_1"/>
    <property type="match status" value="1"/>
</dbReference>
<name>A0A7V3ZH49_DICTH</name>
<dbReference type="PANTHER" id="PTHR31559">
    <property type="entry name" value="PYRIDOXAL 5'-PHOSPHATE SYNTHASE SUBUNIT SNO"/>
    <property type="match status" value="1"/>
</dbReference>
<dbReference type="GO" id="GO:0004359">
    <property type="term" value="F:glutaminase activity"/>
    <property type="evidence" value="ECO:0007669"/>
    <property type="project" value="InterPro"/>
</dbReference>
<dbReference type="EMBL" id="DTDV01000001">
    <property type="protein sequence ID" value="HGK22869.1"/>
    <property type="molecule type" value="Genomic_DNA"/>
</dbReference>
<evidence type="ECO:0000313" key="4">
    <source>
        <dbReference type="EMBL" id="HGK22869.1"/>
    </source>
</evidence>
<organism evidence="4">
    <name type="scientific">Dictyoglomus thermophilum</name>
    <dbReference type="NCBI Taxonomy" id="14"/>
    <lineage>
        <taxon>Bacteria</taxon>
        <taxon>Pseudomonadati</taxon>
        <taxon>Dictyoglomota</taxon>
        <taxon>Dictyoglomia</taxon>
        <taxon>Dictyoglomales</taxon>
        <taxon>Dictyoglomaceae</taxon>
        <taxon>Dictyoglomus</taxon>
    </lineage>
</organism>
<proteinExistence type="predicted"/>
<dbReference type="AlphaFoldDB" id="A0A7V3ZH49"/>
<dbReference type="GO" id="GO:0005829">
    <property type="term" value="C:cytosol"/>
    <property type="evidence" value="ECO:0007669"/>
    <property type="project" value="TreeGrafter"/>
</dbReference>
<comment type="caution">
    <text evidence="4">The sequence shown here is derived from an EMBL/GenBank/DDBJ whole genome shotgun (WGS) entry which is preliminary data.</text>
</comment>
<reference evidence="4" key="1">
    <citation type="journal article" date="2020" name="mSystems">
        <title>Genome- and Community-Level Interaction Insights into Carbon Utilization and Element Cycling Functions of Hydrothermarchaeota in Hydrothermal Sediment.</title>
        <authorList>
            <person name="Zhou Z."/>
            <person name="Liu Y."/>
            <person name="Xu W."/>
            <person name="Pan J."/>
            <person name="Luo Z.H."/>
            <person name="Li M."/>
        </authorList>
    </citation>
    <scope>NUCLEOTIDE SEQUENCE [LARGE SCALE GENOMIC DNA]</scope>
    <source>
        <strain evidence="4">SpSt-70</strain>
    </source>
</reference>
<keyword evidence="2" id="KW-0472">Membrane</keyword>
<dbReference type="Gene3D" id="3.40.50.880">
    <property type="match status" value="1"/>
</dbReference>
<evidence type="ECO:0000256" key="2">
    <source>
        <dbReference type="SAM" id="Phobius"/>
    </source>
</evidence>
<evidence type="ECO:0000259" key="3">
    <source>
        <dbReference type="Pfam" id="PF09825"/>
    </source>
</evidence>
<keyword evidence="2" id="KW-0812">Transmembrane</keyword>
<dbReference type="GO" id="GO:0008614">
    <property type="term" value="P:pyridoxine metabolic process"/>
    <property type="evidence" value="ECO:0007669"/>
    <property type="project" value="TreeGrafter"/>
</dbReference>